<dbReference type="Gene3D" id="3.10.180.10">
    <property type="entry name" value="2,3-Dihydroxybiphenyl 1,2-Dioxygenase, domain 1"/>
    <property type="match status" value="1"/>
</dbReference>
<accession>A0A1G8QPA5</accession>
<keyword evidence="3" id="KW-0223">Dioxygenase</keyword>
<name>A0A1G8QPA5_9CLOT</name>
<dbReference type="EMBL" id="FNDZ01000007">
    <property type="protein sequence ID" value="SDJ05930.1"/>
    <property type="molecule type" value="Genomic_DNA"/>
</dbReference>
<dbReference type="AlphaFoldDB" id="A0A1G8QPA5"/>
<dbReference type="Proteomes" id="UP000183255">
    <property type="component" value="Unassembled WGS sequence"/>
</dbReference>
<keyword evidence="3" id="KW-0560">Oxidoreductase</keyword>
<dbReference type="SUPFAM" id="SSF54593">
    <property type="entry name" value="Glyoxalase/Bleomycin resistance protein/Dihydroxybiphenyl dioxygenase"/>
    <property type="match status" value="1"/>
</dbReference>
<reference evidence="3 4" key="1">
    <citation type="submission" date="2016-10" db="EMBL/GenBank/DDBJ databases">
        <authorList>
            <person name="de Groot N.N."/>
        </authorList>
    </citation>
    <scope>NUCLEOTIDE SEQUENCE [LARGE SCALE GENOMIC DNA]</scope>
    <source>
        <strain evidence="3 4">CGMCC 1.5058</strain>
    </source>
</reference>
<dbReference type="GO" id="GO:0046872">
    <property type="term" value="F:metal ion binding"/>
    <property type="evidence" value="ECO:0007669"/>
    <property type="project" value="UniProtKB-KW"/>
</dbReference>
<dbReference type="InterPro" id="IPR037523">
    <property type="entry name" value="VOC_core"/>
</dbReference>
<evidence type="ECO:0000256" key="1">
    <source>
        <dbReference type="ARBA" id="ARBA00022723"/>
    </source>
</evidence>
<proteinExistence type="predicted"/>
<dbReference type="PANTHER" id="PTHR36113">
    <property type="entry name" value="LYASE, PUTATIVE-RELATED-RELATED"/>
    <property type="match status" value="1"/>
</dbReference>
<gene>
    <name evidence="3" type="ORF">SAMN05421804_1077</name>
</gene>
<sequence length="130" mass="15214">MKGALHHIELYVKDLEKSKAFWGWLLQELGYEEYQVWPQGISYLLGHTYLVFVQTEERFLDIPYHRCRAGLNHLAFHGGSKDFVDSLTLKLKEKGVKILYEEKHPYAGGPDYYAVFFEDPDRMKVEVTGE</sequence>
<evidence type="ECO:0000313" key="3">
    <source>
        <dbReference type="EMBL" id="SDJ05930.1"/>
    </source>
</evidence>
<protein>
    <submittedName>
        <fullName evidence="3">Catechol 2,3-dioxygenase</fullName>
    </submittedName>
</protein>
<feature type="domain" description="VOC" evidence="2">
    <location>
        <begin position="4"/>
        <end position="130"/>
    </location>
</feature>
<keyword evidence="1" id="KW-0479">Metal-binding</keyword>
<dbReference type="Pfam" id="PF00903">
    <property type="entry name" value="Glyoxalase"/>
    <property type="match status" value="1"/>
</dbReference>
<dbReference type="PANTHER" id="PTHR36113:SF6">
    <property type="entry name" value="FOSFOMYCIN RESISTANCE PROTEIN FOSX"/>
    <property type="match status" value="1"/>
</dbReference>
<evidence type="ECO:0000313" key="4">
    <source>
        <dbReference type="Proteomes" id="UP000183255"/>
    </source>
</evidence>
<evidence type="ECO:0000259" key="2">
    <source>
        <dbReference type="PROSITE" id="PS51819"/>
    </source>
</evidence>
<dbReference type="PROSITE" id="PS51819">
    <property type="entry name" value="VOC"/>
    <property type="match status" value="1"/>
</dbReference>
<dbReference type="CDD" id="cd07242">
    <property type="entry name" value="VOC_BsYqjT"/>
    <property type="match status" value="1"/>
</dbReference>
<dbReference type="InterPro" id="IPR029068">
    <property type="entry name" value="Glyas_Bleomycin-R_OHBP_Dase"/>
</dbReference>
<dbReference type="GO" id="GO:0051213">
    <property type="term" value="F:dioxygenase activity"/>
    <property type="evidence" value="ECO:0007669"/>
    <property type="project" value="UniProtKB-KW"/>
</dbReference>
<dbReference type="InterPro" id="IPR004360">
    <property type="entry name" value="Glyas_Fos-R_dOase_dom"/>
</dbReference>
<dbReference type="InterPro" id="IPR051332">
    <property type="entry name" value="Fosfomycin_Res_Enzymes"/>
</dbReference>
<organism evidence="3 4">
    <name type="scientific">Proteiniclasticum ruminis</name>
    <dbReference type="NCBI Taxonomy" id="398199"/>
    <lineage>
        <taxon>Bacteria</taxon>
        <taxon>Bacillati</taxon>
        <taxon>Bacillota</taxon>
        <taxon>Clostridia</taxon>
        <taxon>Eubacteriales</taxon>
        <taxon>Clostridiaceae</taxon>
        <taxon>Proteiniclasticum</taxon>
    </lineage>
</organism>